<feature type="transmembrane region" description="Helical" evidence="5">
    <location>
        <begin position="277"/>
        <end position="297"/>
    </location>
</feature>
<dbReference type="Proteomes" id="UP001412067">
    <property type="component" value="Unassembled WGS sequence"/>
</dbReference>
<keyword evidence="4 5" id="KW-0472">Membrane</keyword>
<dbReference type="EMBL" id="JBBWWR010000004">
    <property type="protein sequence ID" value="KAK8968485.1"/>
    <property type="molecule type" value="Genomic_DNA"/>
</dbReference>
<dbReference type="InterPro" id="IPR009447">
    <property type="entry name" value="PIGW/GWT1"/>
</dbReference>
<protein>
    <submittedName>
        <fullName evidence="6">Uncharacterized protein</fullName>
    </submittedName>
</protein>
<dbReference type="PANTHER" id="PTHR20661">
    <property type="entry name" value="PHOSPHATIDYLINOSITOL-GLYCAN BIOSYNTHESIS CLASS W PROTEIN"/>
    <property type="match status" value="1"/>
</dbReference>
<evidence type="ECO:0000256" key="2">
    <source>
        <dbReference type="ARBA" id="ARBA00022692"/>
    </source>
</evidence>
<keyword evidence="7" id="KW-1185">Reference proteome</keyword>
<keyword evidence="2 5" id="KW-0812">Transmembrane</keyword>
<feature type="transmembrane region" description="Helical" evidence="5">
    <location>
        <begin position="147"/>
        <end position="166"/>
    </location>
</feature>
<dbReference type="PIRSF" id="PIRSF017321">
    <property type="entry name" value="GWT1"/>
    <property type="match status" value="1"/>
</dbReference>
<evidence type="ECO:0000256" key="4">
    <source>
        <dbReference type="ARBA" id="ARBA00023136"/>
    </source>
</evidence>
<reference evidence="6 7" key="1">
    <citation type="journal article" date="2022" name="Nat. Plants">
        <title>Genomes of leafy and leafless Platanthera orchids illuminate the evolution of mycoheterotrophy.</title>
        <authorList>
            <person name="Li M.H."/>
            <person name="Liu K.W."/>
            <person name="Li Z."/>
            <person name="Lu H.C."/>
            <person name="Ye Q.L."/>
            <person name="Zhang D."/>
            <person name="Wang J.Y."/>
            <person name="Li Y.F."/>
            <person name="Zhong Z.M."/>
            <person name="Liu X."/>
            <person name="Yu X."/>
            <person name="Liu D.K."/>
            <person name="Tu X.D."/>
            <person name="Liu B."/>
            <person name="Hao Y."/>
            <person name="Liao X.Y."/>
            <person name="Jiang Y.T."/>
            <person name="Sun W.H."/>
            <person name="Chen J."/>
            <person name="Chen Y.Q."/>
            <person name="Ai Y."/>
            <person name="Zhai J.W."/>
            <person name="Wu S.S."/>
            <person name="Zhou Z."/>
            <person name="Hsiao Y.Y."/>
            <person name="Wu W.L."/>
            <person name="Chen Y.Y."/>
            <person name="Lin Y.F."/>
            <person name="Hsu J.L."/>
            <person name="Li C.Y."/>
            <person name="Wang Z.W."/>
            <person name="Zhao X."/>
            <person name="Zhong W.Y."/>
            <person name="Ma X.K."/>
            <person name="Ma L."/>
            <person name="Huang J."/>
            <person name="Chen G.Z."/>
            <person name="Huang M.Z."/>
            <person name="Huang L."/>
            <person name="Peng D.H."/>
            <person name="Luo Y.B."/>
            <person name="Zou S.Q."/>
            <person name="Chen S.P."/>
            <person name="Lan S."/>
            <person name="Tsai W.C."/>
            <person name="Van de Peer Y."/>
            <person name="Liu Z.J."/>
        </authorList>
    </citation>
    <scope>NUCLEOTIDE SEQUENCE [LARGE SCALE GENOMIC DNA]</scope>
    <source>
        <strain evidence="6">Lor288</strain>
    </source>
</reference>
<dbReference type="PANTHER" id="PTHR20661:SF0">
    <property type="entry name" value="PHOSPHATIDYLINOSITOL-GLYCAN BIOSYNTHESIS CLASS W PROTEIN"/>
    <property type="match status" value="1"/>
</dbReference>
<evidence type="ECO:0000256" key="1">
    <source>
        <dbReference type="ARBA" id="ARBA00004141"/>
    </source>
</evidence>
<accession>A0ABR2MWA6</accession>
<feature type="transmembrane region" description="Helical" evidence="5">
    <location>
        <begin position="210"/>
        <end position="232"/>
    </location>
</feature>
<feature type="transmembrane region" description="Helical" evidence="5">
    <location>
        <begin position="238"/>
        <end position="256"/>
    </location>
</feature>
<keyword evidence="3 5" id="KW-1133">Transmembrane helix</keyword>
<organism evidence="6 7">
    <name type="scientific">Platanthera guangdongensis</name>
    <dbReference type="NCBI Taxonomy" id="2320717"/>
    <lineage>
        <taxon>Eukaryota</taxon>
        <taxon>Viridiplantae</taxon>
        <taxon>Streptophyta</taxon>
        <taxon>Embryophyta</taxon>
        <taxon>Tracheophyta</taxon>
        <taxon>Spermatophyta</taxon>
        <taxon>Magnoliopsida</taxon>
        <taxon>Liliopsida</taxon>
        <taxon>Asparagales</taxon>
        <taxon>Orchidaceae</taxon>
        <taxon>Orchidoideae</taxon>
        <taxon>Orchideae</taxon>
        <taxon>Orchidinae</taxon>
        <taxon>Platanthera</taxon>
    </lineage>
</organism>
<feature type="transmembrane region" description="Helical" evidence="5">
    <location>
        <begin position="409"/>
        <end position="432"/>
    </location>
</feature>
<feature type="transmembrane region" description="Helical" evidence="5">
    <location>
        <begin position="317"/>
        <end position="335"/>
    </location>
</feature>
<feature type="transmembrane region" description="Helical" evidence="5">
    <location>
        <begin position="384"/>
        <end position="402"/>
    </location>
</feature>
<evidence type="ECO:0000313" key="7">
    <source>
        <dbReference type="Proteomes" id="UP001412067"/>
    </source>
</evidence>
<proteinExistence type="predicted"/>
<evidence type="ECO:0000313" key="6">
    <source>
        <dbReference type="EMBL" id="KAK8968485.1"/>
    </source>
</evidence>
<comment type="caution">
    <text evidence="6">The sequence shown here is derived from an EMBL/GenBank/DDBJ whole genome shotgun (WGS) entry which is preliminary data.</text>
</comment>
<feature type="transmembrane region" description="Helical" evidence="5">
    <location>
        <begin position="342"/>
        <end position="364"/>
    </location>
</feature>
<gene>
    <name evidence="6" type="ORF">KSP40_PGU008777</name>
</gene>
<comment type="subcellular location">
    <subcellularLocation>
        <location evidence="1">Membrane</location>
        <topology evidence="1">Multi-pass membrane protein</topology>
    </subcellularLocation>
</comment>
<name>A0ABR2MWA6_9ASPA</name>
<feature type="transmembrane region" description="Helical" evidence="5">
    <location>
        <begin position="20"/>
        <end position="43"/>
    </location>
</feature>
<sequence>MDLSSKFLNPSRRLKEEFVSNLTGSSMLEIAALSVIVPALVILRKWCSLSSKRGLASTINIVGKTHGRASSKFKGLNDFTIQLMKDFVIIILPTILVFTVLAEWAYIWAIILIFVLLFVTSAKRSCTPTLSTDSGPAHLSSYRESILSYRVILVVMTSICILAVDFKIFPRRYAKTETYGTSCMDLGVGSFVVANSLVSKQARQVHVGEYGAHWNFFFTLAAVSLLTSIISIHPKYCAIFGSVILIAYQMCLKLWLSDYLLSEERGLDIFSQNKEGFFSIFGYWGMYLIGVYLGYTIFFVNGSANNTESEQHKRSRIWILCIIFWSMTIILDRYLERVSRRMCNLAYVTLVLAQNLQILLVLSFSDFIPEQTPLLLEEVFNQNLLGSFLLANVLTGMVNLSVDTLSASSFAALSILVGYVLLLMAAASFAWFRGIKLKFW</sequence>
<evidence type="ECO:0000256" key="5">
    <source>
        <dbReference type="SAM" id="Phobius"/>
    </source>
</evidence>
<evidence type="ECO:0000256" key="3">
    <source>
        <dbReference type="ARBA" id="ARBA00022989"/>
    </source>
</evidence>
<feature type="transmembrane region" description="Helical" evidence="5">
    <location>
        <begin position="107"/>
        <end position="126"/>
    </location>
</feature>
<dbReference type="Pfam" id="PF06423">
    <property type="entry name" value="GWT1"/>
    <property type="match status" value="2"/>
</dbReference>